<keyword evidence="1" id="KW-1133">Transmembrane helix</keyword>
<feature type="transmembrane region" description="Helical" evidence="1">
    <location>
        <begin position="186"/>
        <end position="206"/>
    </location>
</feature>
<feature type="transmembrane region" description="Helical" evidence="1">
    <location>
        <begin position="47"/>
        <end position="65"/>
    </location>
</feature>
<comment type="caution">
    <text evidence="2">The sequence shown here is derived from an EMBL/GenBank/DDBJ whole genome shotgun (WGS) entry which is preliminary data.</text>
</comment>
<sequence length="324" mass="35390">MAETGEEKRASGPVSWTVVLVRDGIAIWCAAQILRDVRLEGPAGRQAAAVLVVLLLSRLLGWLALQGVRQLQDRRLWRQRWIRSHPGTTVSAFFVGSLSLAVVLEPFAWWAADAVCRALDLPLHMSGLWVFVAAPLVKSVIGFLLRSAADLRKPGELGKPIRFAACLGVLWLLVAVLDGVRLAAGQWWRTLLTTVVLAALFNVVNLRISMSSTFPWAHTRRRLRRGMLILAVYSLVANALVLWPVSWFSTALRPSLEVAGTGTFLLGGLIATVVMWAANLPFFLAGLRARGLSMSGGGTATGYPIRLHVSRFGYIWESPPPSPS</sequence>
<feature type="transmembrane region" description="Helical" evidence="1">
    <location>
        <begin position="265"/>
        <end position="287"/>
    </location>
</feature>
<evidence type="ECO:0000313" key="2">
    <source>
        <dbReference type="EMBL" id="MFC5746925.1"/>
    </source>
</evidence>
<dbReference type="RefSeq" id="WP_378282546.1">
    <property type="nucleotide sequence ID" value="NZ_JBHSON010000018.1"/>
</dbReference>
<feature type="transmembrane region" description="Helical" evidence="1">
    <location>
        <begin position="161"/>
        <end position="180"/>
    </location>
</feature>
<feature type="transmembrane region" description="Helical" evidence="1">
    <location>
        <begin position="86"/>
        <end position="108"/>
    </location>
</feature>
<accession>A0ABW1A158</accession>
<name>A0ABW1A158_9ACTN</name>
<keyword evidence="3" id="KW-1185">Reference proteome</keyword>
<evidence type="ECO:0000313" key="3">
    <source>
        <dbReference type="Proteomes" id="UP001596074"/>
    </source>
</evidence>
<evidence type="ECO:0000256" key="1">
    <source>
        <dbReference type="SAM" id="Phobius"/>
    </source>
</evidence>
<organism evidence="2 3">
    <name type="scientific">Actinomadura rugatobispora</name>
    <dbReference type="NCBI Taxonomy" id="1994"/>
    <lineage>
        <taxon>Bacteria</taxon>
        <taxon>Bacillati</taxon>
        <taxon>Actinomycetota</taxon>
        <taxon>Actinomycetes</taxon>
        <taxon>Streptosporangiales</taxon>
        <taxon>Thermomonosporaceae</taxon>
        <taxon>Actinomadura</taxon>
    </lineage>
</organism>
<protein>
    <submittedName>
        <fullName evidence="2">Uncharacterized protein</fullName>
    </submittedName>
</protein>
<dbReference type="Proteomes" id="UP001596074">
    <property type="component" value="Unassembled WGS sequence"/>
</dbReference>
<gene>
    <name evidence="2" type="ORF">ACFPZN_14960</name>
</gene>
<keyword evidence="1" id="KW-0812">Transmembrane</keyword>
<proteinExistence type="predicted"/>
<feature type="transmembrane region" description="Helical" evidence="1">
    <location>
        <begin position="227"/>
        <end position="245"/>
    </location>
</feature>
<reference evidence="3" key="1">
    <citation type="journal article" date="2019" name="Int. J. Syst. Evol. Microbiol.">
        <title>The Global Catalogue of Microorganisms (GCM) 10K type strain sequencing project: providing services to taxonomists for standard genome sequencing and annotation.</title>
        <authorList>
            <consortium name="The Broad Institute Genomics Platform"/>
            <consortium name="The Broad Institute Genome Sequencing Center for Infectious Disease"/>
            <person name="Wu L."/>
            <person name="Ma J."/>
        </authorList>
    </citation>
    <scope>NUCLEOTIDE SEQUENCE [LARGE SCALE GENOMIC DNA]</scope>
    <source>
        <strain evidence="3">KCTC 42087</strain>
    </source>
</reference>
<keyword evidence="1" id="KW-0472">Membrane</keyword>
<dbReference type="EMBL" id="JBHSON010000018">
    <property type="protein sequence ID" value="MFC5746925.1"/>
    <property type="molecule type" value="Genomic_DNA"/>
</dbReference>
<feature type="transmembrane region" description="Helical" evidence="1">
    <location>
        <begin position="128"/>
        <end position="149"/>
    </location>
</feature>